<gene>
    <name evidence="2" type="ORF">P3W55_22315</name>
</gene>
<accession>A0AAW6PBD5</accession>
<organism evidence="2 3">
    <name type="scientific">Pseudomonas citronellolis</name>
    <dbReference type="NCBI Taxonomy" id="53408"/>
    <lineage>
        <taxon>Bacteria</taxon>
        <taxon>Pseudomonadati</taxon>
        <taxon>Pseudomonadota</taxon>
        <taxon>Gammaproteobacteria</taxon>
        <taxon>Pseudomonadales</taxon>
        <taxon>Pseudomonadaceae</taxon>
        <taxon>Pseudomonas</taxon>
    </lineage>
</organism>
<evidence type="ECO:0000313" key="3">
    <source>
        <dbReference type="Proteomes" id="UP001220662"/>
    </source>
</evidence>
<evidence type="ECO:0000259" key="1">
    <source>
        <dbReference type="Pfam" id="PF07819"/>
    </source>
</evidence>
<dbReference type="Proteomes" id="UP001220662">
    <property type="component" value="Unassembled WGS sequence"/>
</dbReference>
<proteinExistence type="predicted"/>
<evidence type="ECO:0000313" key="2">
    <source>
        <dbReference type="EMBL" id="MDF3844457.1"/>
    </source>
</evidence>
<dbReference type="Gene3D" id="3.40.50.1820">
    <property type="entry name" value="alpha/beta hydrolase"/>
    <property type="match status" value="1"/>
</dbReference>
<comment type="caution">
    <text evidence="2">The sequence shown here is derived from an EMBL/GenBank/DDBJ whole genome shotgun (WGS) entry which is preliminary data.</text>
</comment>
<name>A0AAW6PBD5_9PSED</name>
<keyword evidence="2" id="KW-0378">Hydrolase</keyword>
<dbReference type="InterPro" id="IPR029058">
    <property type="entry name" value="AB_hydrolase_fold"/>
</dbReference>
<feature type="non-terminal residue" evidence="2">
    <location>
        <position position="257"/>
    </location>
</feature>
<dbReference type="InterPro" id="IPR012908">
    <property type="entry name" value="PGAP1-ab_dom-like"/>
</dbReference>
<dbReference type="Pfam" id="PF07819">
    <property type="entry name" value="PGAP1"/>
    <property type="match status" value="1"/>
</dbReference>
<dbReference type="EMBL" id="JARJLR010000363">
    <property type="protein sequence ID" value="MDF3844457.1"/>
    <property type="molecule type" value="Genomic_DNA"/>
</dbReference>
<reference evidence="2" key="1">
    <citation type="submission" date="2023-03" db="EMBL/GenBank/DDBJ databases">
        <title>Draft assemblies of triclosan tolerant bacteria isolated from returned activated sludge.</title>
        <authorList>
            <person name="Van Hamelsveld S."/>
        </authorList>
    </citation>
    <scope>NUCLEOTIDE SEQUENCE</scope>
    <source>
        <strain evidence="2">GW210015_S63</strain>
    </source>
</reference>
<feature type="domain" description="GPI inositol-deacylase PGAP1-like alpha/beta" evidence="1">
    <location>
        <begin position="167"/>
        <end position="222"/>
    </location>
</feature>
<dbReference type="RefSeq" id="WP_276215548.1">
    <property type="nucleotide sequence ID" value="NZ_JARJLR010000363.1"/>
</dbReference>
<dbReference type="GO" id="GO:0016788">
    <property type="term" value="F:hydrolase activity, acting on ester bonds"/>
    <property type="evidence" value="ECO:0007669"/>
    <property type="project" value="InterPro"/>
</dbReference>
<protein>
    <submittedName>
        <fullName evidence="2">Alpha/beta hydrolase</fullName>
    </submittedName>
</protein>
<dbReference type="SUPFAM" id="SSF53474">
    <property type="entry name" value="alpha/beta-Hydrolases"/>
    <property type="match status" value="1"/>
</dbReference>
<dbReference type="AlphaFoldDB" id="A0AAW6PBD5"/>
<sequence length="257" mass="28251">MGSPLLATGDNAKVLGRKNRWAWFPDSIHWVVGLGNSYCQLSPAERKQLLSPSDTRPLTSPADADRETVAKHCSTLYVEEALQRGWGSVMLGSYGAILNFLEAQLRYILTPQGQPYPGIQGAMPREPADWGELKGYVPLDPERLRQAAEFRYPVYAVGYNWLNSNADAADYLAERIRAILERCQRDTFVKCQHGVILVTHSMGGLVARLCAKRYPQLIQGVVHGVQPATGAATAYRRVRAGWEDLAGAIGLGGTGRK</sequence>